<dbReference type="Proteomes" id="UP000198211">
    <property type="component" value="Unassembled WGS sequence"/>
</dbReference>
<evidence type="ECO:0000313" key="1">
    <source>
        <dbReference type="EMBL" id="OWY93629.1"/>
    </source>
</evidence>
<protein>
    <recommendedName>
        <fullName evidence="3">Bzip transcription factor</fullName>
    </recommendedName>
</protein>
<organism evidence="1 2">
    <name type="scientific">Phytophthora megakarya</name>
    <dbReference type="NCBI Taxonomy" id="4795"/>
    <lineage>
        <taxon>Eukaryota</taxon>
        <taxon>Sar</taxon>
        <taxon>Stramenopiles</taxon>
        <taxon>Oomycota</taxon>
        <taxon>Peronosporomycetes</taxon>
        <taxon>Peronosporales</taxon>
        <taxon>Peronosporaceae</taxon>
        <taxon>Phytophthora</taxon>
    </lineage>
</organism>
<name>A0A225UNC3_9STRA</name>
<sequence>MESSGVPAIQKFSEAQALSERALQLRRARGRRNMARYRERFQAREDALVASVQLLNEDIKKLEIQRRLVASNIPTNTTCWNIVAEYFRLFRYAHKSPNKLFVDQVCPGPSRSDIHRQFIQSTMTADVIGQTGCGTDAILEDYRLVSLYQPDLDCRLVNLENGFEESIVASTRVNITISTSTLQFAFPRLVNDPVKWKALGEKLLGQKFLLCGSVVFKWDTDRQRIVSVHMQADMLTPMLQLLGNLENVASVFDNAMVTPDCSLVLDDVLHISGDEKNERTL</sequence>
<dbReference type="EMBL" id="NBNE01015732">
    <property type="protein sequence ID" value="OWY93629.1"/>
    <property type="molecule type" value="Genomic_DNA"/>
</dbReference>
<gene>
    <name evidence="1" type="ORF">PHMEG_00036903</name>
</gene>
<keyword evidence="2" id="KW-1185">Reference proteome</keyword>
<evidence type="ECO:0000313" key="2">
    <source>
        <dbReference type="Proteomes" id="UP000198211"/>
    </source>
</evidence>
<comment type="caution">
    <text evidence="1">The sequence shown here is derived from an EMBL/GenBank/DDBJ whole genome shotgun (WGS) entry which is preliminary data.</text>
</comment>
<dbReference type="AlphaFoldDB" id="A0A225UNC3"/>
<proteinExistence type="predicted"/>
<evidence type="ECO:0008006" key="3">
    <source>
        <dbReference type="Google" id="ProtNLM"/>
    </source>
</evidence>
<accession>A0A225UNC3</accession>
<reference evidence="2" key="1">
    <citation type="submission" date="2017-03" db="EMBL/GenBank/DDBJ databases">
        <title>Phytopthora megakarya and P. palmivora, two closely related causual agents of cacao black pod achieved similar genome size and gene model numbers by different mechanisms.</title>
        <authorList>
            <person name="Ali S."/>
            <person name="Shao J."/>
            <person name="Larry D.J."/>
            <person name="Kronmiller B."/>
            <person name="Shen D."/>
            <person name="Strem M.D."/>
            <person name="Melnick R.L."/>
            <person name="Guiltinan M.J."/>
            <person name="Tyler B.M."/>
            <person name="Meinhardt L.W."/>
            <person name="Bailey B.A."/>
        </authorList>
    </citation>
    <scope>NUCLEOTIDE SEQUENCE [LARGE SCALE GENOMIC DNA]</scope>
    <source>
        <strain evidence="2">zdho120</strain>
    </source>
</reference>